<gene>
    <name evidence="1" type="ORF">NM208_g1199</name>
</gene>
<organism evidence="1 2">
    <name type="scientific">Fusarium decemcellulare</name>
    <dbReference type="NCBI Taxonomy" id="57161"/>
    <lineage>
        <taxon>Eukaryota</taxon>
        <taxon>Fungi</taxon>
        <taxon>Dikarya</taxon>
        <taxon>Ascomycota</taxon>
        <taxon>Pezizomycotina</taxon>
        <taxon>Sordariomycetes</taxon>
        <taxon>Hypocreomycetidae</taxon>
        <taxon>Hypocreales</taxon>
        <taxon>Nectriaceae</taxon>
        <taxon>Fusarium</taxon>
        <taxon>Fusarium decemcellulare species complex</taxon>
    </lineage>
</organism>
<proteinExistence type="predicted"/>
<reference evidence="1" key="1">
    <citation type="submission" date="2022-08" db="EMBL/GenBank/DDBJ databases">
        <title>Genome Sequence of Fusarium decemcellulare.</title>
        <authorList>
            <person name="Buettner E."/>
        </authorList>
    </citation>
    <scope>NUCLEOTIDE SEQUENCE</scope>
    <source>
        <strain evidence="1">Babe19</strain>
    </source>
</reference>
<dbReference type="EMBL" id="JANRMS010000059">
    <property type="protein sequence ID" value="KAJ3548061.1"/>
    <property type="molecule type" value="Genomic_DNA"/>
</dbReference>
<comment type="caution">
    <text evidence="1">The sequence shown here is derived from an EMBL/GenBank/DDBJ whole genome shotgun (WGS) entry which is preliminary data.</text>
</comment>
<dbReference type="Proteomes" id="UP001148629">
    <property type="component" value="Unassembled WGS sequence"/>
</dbReference>
<accession>A0ACC1SX06</accession>
<evidence type="ECO:0000313" key="1">
    <source>
        <dbReference type="EMBL" id="KAJ3548061.1"/>
    </source>
</evidence>
<name>A0ACC1SX06_9HYPO</name>
<sequence length="132" mass="14922">MKLRRPLRPIQDSSTLYKTNLFHRPKLRVCRQTPRDTGITFSVQTSSHDEPISFEIDISPDQDVQDDGGGDDRNSARVKPTSSCCFLDFSPRFWRPTSPKATTIRATAIAVATFARQPDQFASPKPRAQNTR</sequence>
<evidence type="ECO:0000313" key="2">
    <source>
        <dbReference type="Proteomes" id="UP001148629"/>
    </source>
</evidence>
<keyword evidence="2" id="KW-1185">Reference proteome</keyword>
<protein>
    <submittedName>
        <fullName evidence="1">Uncharacterized protein</fullName>
    </submittedName>
</protein>